<dbReference type="PANTHER" id="PTHR36427">
    <property type="entry name" value="54S RIBOSOMAL PROTEIN L1, MITOCHONDRIAL"/>
    <property type="match status" value="1"/>
</dbReference>
<dbReference type="AlphaFoldDB" id="T0Y3P5"/>
<dbReference type="InterPro" id="IPR023674">
    <property type="entry name" value="Ribosomal_uL1-like"/>
</dbReference>
<sequence length="75" mass="8250">MAQGHGKRYLAALKLLEETELVDPKEGIRLVKAVNTSTFAGTVELHVRLGVDPRHADQMVRGSVVLPHGTGKHRR</sequence>
<comment type="caution">
    <text evidence="4">The sequence shown here is derived from an EMBL/GenBank/DDBJ whole genome shotgun (WGS) entry which is preliminary data.</text>
</comment>
<gene>
    <name evidence="4" type="ORF">B1B_18647</name>
</gene>
<protein>
    <submittedName>
        <fullName evidence="4">Ribosomal protein L1</fullName>
    </submittedName>
</protein>
<reference evidence="4" key="2">
    <citation type="journal article" date="2014" name="ISME J.">
        <title>Microbial stratification in low pH oxic and suboxic macroscopic growths along an acid mine drainage.</title>
        <authorList>
            <person name="Mendez-Garcia C."/>
            <person name="Mesa V."/>
            <person name="Sprenger R.R."/>
            <person name="Richter M."/>
            <person name="Diez M.S."/>
            <person name="Solano J."/>
            <person name="Bargiela R."/>
            <person name="Golyshina O.V."/>
            <person name="Manteca A."/>
            <person name="Ramos J.L."/>
            <person name="Gallego J.R."/>
            <person name="Llorente I."/>
            <person name="Martins Dos Santos V.A."/>
            <person name="Jensen O.N."/>
            <person name="Pelaez A.I."/>
            <person name="Sanchez J."/>
            <person name="Ferrer M."/>
        </authorList>
    </citation>
    <scope>NUCLEOTIDE SEQUENCE</scope>
</reference>
<dbReference type="GO" id="GO:1990904">
    <property type="term" value="C:ribonucleoprotein complex"/>
    <property type="evidence" value="ECO:0007669"/>
    <property type="project" value="UniProtKB-KW"/>
</dbReference>
<keyword evidence="3" id="KW-0687">Ribonucleoprotein</keyword>
<evidence type="ECO:0000256" key="2">
    <source>
        <dbReference type="ARBA" id="ARBA00022980"/>
    </source>
</evidence>
<dbReference type="Pfam" id="PF00687">
    <property type="entry name" value="Ribosomal_L1"/>
    <property type="match status" value="1"/>
</dbReference>
<evidence type="ECO:0000313" key="4">
    <source>
        <dbReference type="EMBL" id="EQD29681.1"/>
    </source>
</evidence>
<dbReference type="PANTHER" id="PTHR36427:SF3">
    <property type="entry name" value="LARGE RIBOSOMAL SUBUNIT PROTEIN UL1M"/>
    <property type="match status" value="1"/>
</dbReference>
<comment type="similarity">
    <text evidence="1">Belongs to the universal ribosomal protein uL1 family.</text>
</comment>
<dbReference type="InterPro" id="IPR028364">
    <property type="entry name" value="Ribosomal_uL1/biogenesis"/>
</dbReference>
<evidence type="ECO:0000256" key="1">
    <source>
        <dbReference type="ARBA" id="ARBA00010531"/>
    </source>
</evidence>
<dbReference type="SUPFAM" id="SSF56808">
    <property type="entry name" value="Ribosomal protein L1"/>
    <property type="match status" value="1"/>
</dbReference>
<reference evidence="4" key="1">
    <citation type="submission" date="2013-08" db="EMBL/GenBank/DDBJ databases">
        <authorList>
            <person name="Mendez C."/>
            <person name="Richter M."/>
            <person name="Ferrer M."/>
            <person name="Sanchez J."/>
        </authorList>
    </citation>
    <scope>NUCLEOTIDE SEQUENCE</scope>
</reference>
<organism evidence="4">
    <name type="scientific">mine drainage metagenome</name>
    <dbReference type="NCBI Taxonomy" id="410659"/>
    <lineage>
        <taxon>unclassified sequences</taxon>
        <taxon>metagenomes</taxon>
        <taxon>ecological metagenomes</taxon>
    </lineage>
</organism>
<proteinExistence type="inferred from homology"/>
<name>T0Y3P5_9ZZZZ</name>
<evidence type="ECO:0000256" key="3">
    <source>
        <dbReference type="ARBA" id="ARBA00023274"/>
    </source>
</evidence>
<dbReference type="GO" id="GO:0005840">
    <property type="term" value="C:ribosome"/>
    <property type="evidence" value="ECO:0007669"/>
    <property type="project" value="UniProtKB-KW"/>
</dbReference>
<dbReference type="EMBL" id="AUZY01012488">
    <property type="protein sequence ID" value="EQD29681.1"/>
    <property type="molecule type" value="Genomic_DNA"/>
</dbReference>
<keyword evidence="2 4" id="KW-0689">Ribosomal protein</keyword>
<dbReference type="Gene3D" id="3.30.190.20">
    <property type="match status" value="1"/>
</dbReference>
<accession>T0Y3P5</accession>
<feature type="non-terminal residue" evidence="4">
    <location>
        <position position="75"/>
    </location>
</feature>